<dbReference type="OrthoDB" id="3959011at2759"/>
<organism evidence="1 2">
    <name type="scientific">Passalora fulva</name>
    <name type="common">Tomato leaf mold</name>
    <name type="synonym">Cladosporium fulvum</name>
    <dbReference type="NCBI Taxonomy" id="5499"/>
    <lineage>
        <taxon>Eukaryota</taxon>
        <taxon>Fungi</taxon>
        <taxon>Dikarya</taxon>
        <taxon>Ascomycota</taxon>
        <taxon>Pezizomycotina</taxon>
        <taxon>Dothideomycetes</taxon>
        <taxon>Dothideomycetidae</taxon>
        <taxon>Mycosphaerellales</taxon>
        <taxon>Mycosphaerellaceae</taxon>
        <taxon>Fulvia</taxon>
    </lineage>
</organism>
<sequence length="87" mass="9906">MAPLTNQDRNLIQHCLDDDWKGPEVVKLLLGDNRGTRTAIYNLIKRWKDTGTVIPAKGGRPRVITPAIRDFLEGVLAERSTYWCDEL</sequence>
<keyword evidence="2" id="KW-1185">Reference proteome</keyword>
<reference evidence="1" key="2">
    <citation type="journal article" date="2022" name="Microb. Genom.">
        <title>A chromosome-scale genome assembly of the tomato pathogen Cladosporium fulvum reveals a compartmentalized genome architecture and the presence of a dispensable chromosome.</title>
        <authorList>
            <person name="Zaccaron A.Z."/>
            <person name="Chen L.H."/>
            <person name="Samaras A."/>
            <person name="Stergiopoulos I."/>
        </authorList>
    </citation>
    <scope>NUCLEOTIDE SEQUENCE</scope>
    <source>
        <strain evidence="1">Race5_Kim</strain>
    </source>
</reference>
<dbReference type="GeneID" id="71988756"/>
<name>A0A9Q8PH10_PASFU</name>
<proteinExistence type="predicted"/>
<dbReference type="InterPro" id="IPR009057">
    <property type="entry name" value="Homeodomain-like_sf"/>
</dbReference>
<dbReference type="SUPFAM" id="SSF46689">
    <property type="entry name" value="Homeodomain-like"/>
    <property type="match status" value="1"/>
</dbReference>
<protein>
    <submittedName>
        <fullName evidence="1">Uncharacterized protein</fullName>
    </submittedName>
</protein>
<gene>
    <name evidence="1" type="ORF">CLAFUR5_08878</name>
</gene>
<dbReference type="RefSeq" id="XP_047766627.1">
    <property type="nucleotide sequence ID" value="XM_047908026.1"/>
</dbReference>
<reference evidence="1" key="1">
    <citation type="submission" date="2021-12" db="EMBL/GenBank/DDBJ databases">
        <authorList>
            <person name="Zaccaron A."/>
            <person name="Stergiopoulos I."/>
        </authorList>
    </citation>
    <scope>NUCLEOTIDE SEQUENCE</scope>
    <source>
        <strain evidence="1">Race5_Kim</strain>
    </source>
</reference>
<dbReference type="AlphaFoldDB" id="A0A9Q8PH10"/>
<dbReference type="EMBL" id="CP090171">
    <property type="protein sequence ID" value="UJO22261.1"/>
    <property type="molecule type" value="Genomic_DNA"/>
</dbReference>
<evidence type="ECO:0000313" key="1">
    <source>
        <dbReference type="EMBL" id="UJO22261.1"/>
    </source>
</evidence>
<accession>A0A9Q8PH10</accession>
<dbReference type="KEGG" id="ffu:CLAFUR5_08878"/>
<evidence type="ECO:0000313" key="2">
    <source>
        <dbReference type="Proteomes" id="UP000756132"/>
    </source>
</evidence>
<dbReference type="Proteomes" id="UP000756132">
    <property type="component" value="Chromosome 9"/>
</dbReference>